<keyword evidence="4 11" id="KW-0282">Flagellum</keyword>
<sequence>MSAIIGDPRFPRTKRFDMEERKRLIFNAKQRNFGVDVNALAAQKAEKQLAAAREAEYDKHHASMTAYYDKQLVLMEQERREVQAALNRNVAEFRKEHQKKEQRREYDLSDPNATRNSLPARVGDADARIGVSSAQVFEGEDLRAGERRRVQAAQQRAWCDAQQAERDAATLAEQEAEIAHGELVKQQEAYQSAVVAAQEEARRAFERDVARENAALAEEALARAIEEKHASDAAAEAEAEAVAVDATLAEDPSVGATNYLSETRVRADHWKGMRREDHLRYAAEQQAQRDAKATAAEEEAAANRAHFAQSELVRKTLEQRAEQVEQFKLEQRAAVFNTVRAQREEKHQRDASTRRSFVENSIGPEYFGYFGNSAR</sequence>
<keyword evidence="6" id="KW-0969">Cilium</keyword>
<evidence type="ECO:0000256" key="4">
    <source>
        <dbReference type="ARBA" id="ARBA00022846"/>
    </source>
</evidence>
<dbReference type="GeneID" id="9682573"/>
<dbReference type="STRING" id="564608.C1MNM4"/>
<accession>C1MNM4</accession>
<dbReference type="OMA" id="NLCRAIN"/>
<evidence type="ECO:0000256" key="2">
    <source>
        <dbReference type="ARBA" id="ARBA00006875"/>
    </source>
</evidence>
<evidence type="ECO:0000256" key="10">
    <source>
        <dbReference type="SAM" id="MobiDB-lite"/>
    </source>
</evidence>
<dbReference type="SMR" id="C1MNM4"/>
<dbReference type="PANTHER" id="PTHR14517">
    <property type="entry name" value="RIB43A-RELATED"/>
    <property type="match status" value="1"/>
</dbReference>
<name>C1MNM4_MICPC</name>
<dbReference type="Proteomes" id="UP000001876">
    <property type="component" value="Unassembled WGS sequence"/>
</dbReference>
<evidence type="ECO:0000256" key="6">
    <source>
        <dbReference type="ARBA" id="ARBA00023069"/>
    </source>
</evidence>
<organism evidence="12">
    <name type="scientific">Micromonas pusilla (strain CCMP1545)</name>
    <name type="common">Picoplanktonic green alga</name>
    <dbReference type="NCBI Taxonomy" id="564608"/>
    <lineage>
        <taxon>Eukaryota</taxon>
        <taxon>Viridiplantae</taxon>
        <taxon>Chlorophyta</taxon>
        <taxon>Mamiellophyceae</taxon>
        <taxon>Mamiellales</taxon>
        <taxon>Mamiellaceae</taxon>
        <taxon>Micromonas</taxon>
    </lineage>
</organism>
<keyword evidence="3" id="KW-0963">Cytoplasm</keyword>
<feature type="region of interest" description="Disordered" evidence="10">
    <location>
        <begin position="94"/>
        <end position="119"/>
    </location>
</feature>
<evidence type="ECO:0000256" key="1">
    <source>
        <dbReference type="ARBA" id="ARBA00004611"/>
    </source>
</evidence>
<dbReference type="OrthoDB" id="429119at2759"/>
<dbReference type="eggNOG" id="ENOG502QWST">
    <property type="taxonomic scope" value="Eukaryota"/>
</dbReference>
<evidence type="ECO:0000313" key="12">
    <source>
        <dbReference type="Proteomes" id="UP000001876"/>
    </source>
</evidence>
<gene>
    <name evidence="11" type="primary">RIB43A</name>
    <name evidence="11" type="ORF">MICPUCDRAFT_46589</name>
</gene>
<reference evidence="11 12" key="1">
    <citation type="journal article" date="2009" name="Science">
        <title>Green evolution and dynamic adaptations revealed by genomes of the marine picoeukaryotes Micromonas.</title>
        <authorList>
            <person name="Worden A.Z."/>
            <person name="Lee J.H."/>
            <person name="Mock T."/>
            <person name="Rouze P."/>
            <person name="Simmons M.P."/>
            <person name="Aerts A.L."/>
            <person name="Allen A.E."/>
            <person name="Cuvelier M.L."/>
            <person name="Derelle E."/>
            <person name="Everett M.V."/>
            <person name="Foulon E."/>
            <person name="Grimwood J."/>
            <person name="Gundlach H."/>
            <person name="Henrissat B."/>
            <person name="Napoli C."/>
            <person name="McDonald S.M."/>
            <person name="Parker M.S."/>
            <person name="Rombauts S."/>
            <person name="Salamov A."/>
            <person name="Von Dassow P."/>
            <person name="Badger J.H."/>
            <person name="Coutinho P.M."/>
            <person name="Demir E."/>
            <person name="Dubchak I."/>
            <person name="Gentemann C."/>
            <person name="Eikrem W."/>
            <person name="Gready J.E."/>
            <person name="John U."/>
            <person name="Lanier W."/>
            <person name="Lindquist E.A."/>
            <person name="Lucas S."/>
            <person name="Mayer K.F."/>
            <person name="Moreau H."/>
            <person name="Not F."/>
            <person name="Otillar R."/>
            <person name="Panaud O."/>
            <person name="Pangilinan J."/>
            <person name="Paulsen I."/>
            <person name="Piegu B."/>
            <person name="Poliakov A."/>
            <person name="Robbens S."/>
            <person name="Schmutz J."/>
            <person name="Toulza E."/>
            <person name="Wyss T."/>
            <person name="Zelensky A."/>
            <person name="Zhou K."/>
            <person name="Armbrust E.V."/>
            <person name="Bhattacharya D."/>
            <person name="Goodenough U.W."/>
            <person name="Van de Peer Y."/>
            <person name="Grigoriev I.V."/>
        </authorList>
    </citation>
    <scope>NUCLEOTIDE SEQUENCE [LARGE SCALE GENOMIC DNA]</scope>
    <source>
        <strain evidence="11 12">CCMP1545</strain>
    </source>
</reference>
<comment type="subunit">
    <text evidence="9">Microtubule inner protein component of sperm flagellar doublet microtubules.</text>
</comment>
<dbReference type="Pfam" id="PF05914">
    <property type="entry name" value="RIB43A"/>
    <property type="match status" value="1"/>
</dbReference>
<evidence type="ECO:0000313" key="11">
    <source>
        <dbReference type="EMBL" id="EEH58779.1"/>
    </source>
</evidence>
<evidence type="ECO:0000256" key="8">
    <source>
        <dbReference type="ARBA" id="ARBA00023273"/>
    </source>
</evidence>
<evidence type="ECO:0000256" key="9">
    <source>
        <dbReference type="ARBA" id="ARBA00046435"/>
    </source>
</evidence>
<evidence type="ECO:0000256" key="5">
    <source>
        <dbReference type="ARBA" id="ARBA00023054"/>
    </source>
</evidence>
<keyword evidence="5" id="KW-0175">Coiled coil</keyword>
<keyword evidence="8" id="KW-0966">Cell projection</keyword>
<dbReference type="InterPro" id="IPR008805">
    <property type="entry name" value="RIB43A"/>
</dbReference>
<dbReference type="KEGG" id="mpp:MICPUCDRAFT_46589"/>
<dbReference type="PANTHER" id="PTHR14517:SF6">
    <property type="entry name" value="RE41410P"/>
    <property type="match status" value="1"/>
</dbReference>
<dbReference type="AlphaFoldDB" id="C1MNM4"/>
<dbReference type="RefSeq" id="XP_003057134.1">
    <property type="nucleotide sequence ID" value="XM_003057088.1"/>
</dbReference>
<protein>
    <submittedName>
        <fullName evidence="11">Flagellar protofilament ribbon protein RIB43a</fullName>
    </submittedName>
</protein>
<dbReference type="EMBL" id="GG663737">
    <property type="protein sequence ID" value="EEH58779.1"/>
    <property type="molecule type" value="Genomic_DNA"/>
</dbReference>
<keyword evidence="12" id="KW-1185">Reference proteome</keyword>
<proteinExistence type="inferred from homology"/>
<comment type="subcellular location">
    <subcellularLocation>
        <location evidence="1">Cytoplasm</location>
        <location evidence="1">Cytoskeleton</location>
        <location evidence="1">Flagellum axoneme</location>
    </subcellularLocation>
</comment>
<comment type="similarity">
    <text evidence="2">Belongs to the RIB43A family.</text>
</comment>
<evidence type="ECO:0000256" key="3">
    <source>
        <dbReference type="ARBA" id="ARBA00022490"/>
    </source>
</evidence>
<evidence type="ECO:0000256" key="7">
    <source>
        <dbReference type="ARBA" id="ARBA00023212"/>
    </source>
</evidence>
<keyword evidence="7" id="KW-0206">Cytoskeleton</keyword>
<feature type="compositionally biased region" description="Basic and acidic residues" evidence="10">
    <location>
        <begin position="94"/>
        <end position="107"/>
    </location>
</feature>